<dbReference type="PANTHER" id="PTHR37315">
    <property type="entry name" value="UPF0311 PROTEIN BLR7842"/>
    <property type="match status" value="1"/>
</dbReference>
<dbReference type="HAMAP" id="MF_00775">
    <property type="entry name" value="UPF0311"/>
    <property type="match status" value="1"/>
</dbReference>
<dbReference type="PANTHER" id="PTHR37315:SF1">
    <property type="entry name" value="UPF0311 PROTEIN BLR7842"/>
    <property type="match status" value="1"/>
</dbReference>
<proteinExistence type="inferred from homology"/>
<gene>
    <name evidence="1" type="ORF">UFOPK1493_03796</name>
</gene>
<evidence type="ECO:0000313" key="1">
    <source>
        <dbReference type="EMBL" id="CAB4592028.1"/>
    </source>
</evidence>
<reference evidence="1" key="1">
    <citation type="submission" date="2020-05" db="EMBL/GenBank/DDBJ databases">
        <authorList>
            <person name="Chiriac C."/>
            <person name="Salcher M."/>
            <person name="Ghai R."/>
            <person name="Kavagutti S V."/>
        </authorList>
    </citation>
    <scope>NUCLEOTIDE SEQUENCE</scope>
</reference>
<protein>
    <submittedName>
        <fullName evidence="1">Unannotated protein</fullName>
    </submittedName>
</protein>
<organism evidence="1">
    <name type="scientific">freshwater metagenome</name>
    <dbReference type="NCBI Taxonomy" id="449393"/>
    <lineage>
        <taxon>unclassified sequences</taxon>
        <taxon>metagenomes</taxon>
        <taxon>ecological metagenomes</taxon>
    </lineage>
</organism>
<name>A0A6J6G599_9ZZZZ</name>
<dbReference type="Gene3D" id="2.40.160.20">
    <property type="match status" value="1"/>
</dbReference>
<accession>A0A6J6G599</accession>
<sequence>MATPELVPLFTISAATTMGGIVPNGPAGTRVIVDASSGTFEGERLRGTVHGPGGDWVTVRADGSMHLDVRLLLKTDDGADIYMEYKGIGLDGATRITTAPMFQTGAEQYAWLNHVVAVARGASADGTVTYDVYEVR</sequence>
<dbReference type="Pfam" id="PF11578">
    <property type="entry name" value="DUF3237"/>
    <property type="match status" value="1"/>
</dbReference>
<dbReference type="EMBL" id="CAEZSR010000239">
    <property type="protein sequence ID" value="CAB4592028.1"/>
    <property type="molecule type" value="Genomic_DNA"/>
</dbReference>
<dbReference type="InterPro" id="IPR020915">
    <property type="entry name" value="UPF0311"/>
</dbReference>
<dbReference type="AlphaFoldDB" id="A0A6J6G599"/>